<dbReference type="SUPFAM" id="SSF103473">
    <property type="entry name" value="MFS general substrate transporter"/>
    <property type="match status" value="1"/>
</dbReference>
<dbReference type="InterPro" id="IPR022324">
    <property type="entry name" value="Bacilysin_exporter_BacE_put"/>
</dbReference>
<feature type="transmembrane region" description="Helical" evidence="6">
    <location>
        <begin position="134"/>
        <end position="162"/>
    </location>
</feature>
<keyword evidence="3 6" id="KW-0812">Transmembrane</keyword>
<feature type="transmembrane region" description="Helical" evidence="6">
    <location>
        <begin position="12"/>
        <end position="36"/>
    </location>
</feature>
<dbReference type="EMBL" id="WFLM01000001">
    <property type="protein sequence ID" value="KAB8041094.1"/>
    <property type="molecule type" value="Genomic_DNA"/>
</dbReference>
<evidence type="ECO:0000313" key="8">
    <source>
        <dbReference type="EMBL" id="KAB8041094.1"/>
    </source>
</evidence>
<feature type="transmembrane region" description="Helical" evidence="6">
    <location>
        <begin position="369"/>
        <end position="394"/>
    </location>
</feature>
<comment type="caution">
    <text evidence="8">The sequence shown here is derived from an EMBL/GenBank/DDBJ whole genome shotgun (WGS) entry which is preliminary data.</text>
</comment>
<feature type="transmembrane region" description="Helical" evidence="6">
    <location>
        <begin position="42"/>
        <end position="63"/>
    </location>
</feature>
<dbReference type="InterPro" id="IPR036259">
    <property type="entry name" value="MFS_trans_sf"/>
</dbReference>
<dbReference type="PANTHER" id="PTHR23513">
    <property type="entry name" value="INTEGRAL MEMBRANE EFFLUX PROTEIN-RELATED"/>
    <property type="match status" value="1"/>
</dbReference>
<feature type="transmembrane region" description="Helical" evidence="6">
    <location>
        <begin position="282"/>
        <end position="299"/>
    </location>
</feature>
<dbReference type="InterPro" id="IPR011701">
    <property type="entry name" value="MFS"/>
</dbReference>
<dbReference type="Gene3D" id="1.20.1250.20">
    <property type="entry name" value="MFS general substrate transporter like domains"/>
    <property type="match status" value="1"/>
</dbReference>
<dbReference type="AlphaFoldDB" id="A0A6N6VY42"/>
<dbReference type="OrthoDB" id="9775268at2"/>
<evidence type="ECO:0000313" key="9">
    <source>
        <dbReference type="Proteomes" id="UP000437748"/>
    </source>
</evidence>
<keyword evidence="5 6" id="KW-0472">Membrane</keyword>
<comment type="subcellular location">
    <subcellularLocation>
        <location evidence="1">Cell membrane</location>
        <topology evidence="1">Multi-pass membrane protein</topology>
    </subcellularLocation>
</comment>
<evidence type="ECO:0000256" key="5">
    <source>
        <dbReference type="ARBA" id="ARBA00023136"/>
    </source>
</evidence>
<feature type="transmembrane region" description="Helical" evidence="6">
    <location>
        <begin position="305"/>
        <end position="322"/>
    </location>
</feature>
<keyword evidence="4 6" id="KW-1133">Transmembrane helix</keyword>
<dbReference type="CDD" id="cd06173">
    <property type="entry name" value="MFS_MefA_like"/>
    <property type="match status" value="1"/>
</dbReference>
<evidence type="ECO:0000256" key="4">
    <source>
        <dbReference type="ARBA" id="ARBA00022989"/>
    </source>
</evidence>
<dbReference type="Pfam" id="PF07690">
    <property type="entry name" value="MFS_1"/>
    <property type="match status" value="1"/>
</dbReference>
<reference evidence="8 9" key="1">
    <citation type="submission" date="2019-10" db="EMBL/GenBank/DDBJ databases">
        <title>New species of Slilvanegrellaceae.</title>
        <authorList>
            <person name="Pitt A."/>
            <person name="Hahn M.W."/>
        </authorList>
    </citation>
    <scope>NUCLEOTIDE SEQUENCE [LARGE SCALE GENOMIC DNA]</scope>
    <source>
        <strain evidence="8 9">SP-Ram-0.45-NSY-1</strain>
    </source>
</reference>
<dbReference type="PROSITE" id="PS50850">
    <property type="entry name" value="MFS"/>
    <property type="match status" value="1"/>
</dbReference>
<protein>
    <submittedName>
        <fullName evidence="8">MFS transporter</fullName>
    </submittedName>
</protein>
<feature type="transmembrane region" description="Helical" evidence="6">
    <location>
        <begin position="342"/>
        <end position="363"/>
    </location>
</feature>
<feature type="transmembrane region" description="Helical" evidence="6">
    <location>
        <begin position="219"/>
        <end position="237"/>
    </location>
</feature>
<feature type="transmembrane region" description="Helical" evidence="6">
    <location>
        <begin position="257"/>
        <end position="275"/>
    </location>
</feature>
<evidence type="ECO:0000256" key="6">
    <source>
        <dbReference type="SAM" id="Phobius"/>
    </source>
</evidence>
<proteinExistence type="predicted"/>
<dbReference type="GO" id="GO:0005886">
    <property type="term" value="C:plasma membrane"/>
    <property type="evidence" value="ECO:0007669"/>
    <property type="project" value="UniProtKB-SubCell"/>
</dbReference>
<gene>
    <name evidence="8" type="ORF">GCL60_03915</name>
</gene>
<keyword evidence="9" id="KW-1185">Reference proteome</keyword>
<feature type="transmembrane region" description="Helical" evidence="6">
    <location>
        <begin position="99"/>
        <end position="114"/>
    </location>
</feature>
<organism evidence="8 9">
    <name type="scientific">Silvanigrella paludirubra</name>
    <dbReference type="NCBI Taxonomy" id="2499159"/>
    <lineage>
        <taxon>Bacteria</taxon>
        <taxon>Pseudomonadati</taxon>
        <taxon>Bdellovibrionota</taxon>
        <taxon>Oligoflexia</taxon>
        <taxon>Silvanigrellales</taxon>
        <taxon>Silvanigrellaceae</taxon>
        <taxon>Silvanigrella</taxon>
    </lineage>
</organism>
<dbReference type="RefSeq" id="WP_153418617.1">
    <property type="nucleotide sequence ID" value="NZ_WFLM01000001.1"/>
</dbReference>
<feature type="transmembrane region" description="Helical" evidence="6">
    <location>
        <begin position="168"/>
        <end position="189"/>
    </location>
</feature>
<evidence type="ECO:0000256" key="1">
    <source>
        <dbReference type="ARBA" id="ARBA00004651"/>
    </source>
</evidence>
<evidence type="ECO:0000259" key="7">
    <source>
        <dbReference type="PROSITE" id="PS50850"/>
    </source>
</evidence>
<dbReference type="GO" id="GO:0022857">
    <property type="term" value="F:transmembrane transporter activity"/>
    <property type="evidence" value="ECO:0007669"/>
    <property type="project" value="InterPro"/>
</dbReference>
<evidence type="ECO:0000256" key="2">
    <source>
        <dbReference type="ARBA" id="ARBA00022475"/>
    </source>
</evidence>
<sequence length="404" mass="46032">MQNAISDKNYKLFIGGSFFSLLGDYIGLAALNWFVWKSSNSVLSLSILNFARLIPALFIGYLGGYLCDKYNPKKILISLYITTLTLNIILFILISLNEFQILFISALVFIKGIFSEMEPAVRNSYLPFLVPPQFIYSAVSLYSTVLNISGVLGPAIAGYALIKLSPNYLYLTQVIGQGIILISILYLPIKYLKIDKNRVELIKYDYKYIFNFLKNKKDLLFIFISGCLSMFFIYPYIPMMSAFASLNNNNGPEIYGNFLMISALGCIIGSSFVSFLNKKIQIHFIFISIVLSSIMLMIIGYSKELIVIALGLFFIGFFSQFARTMNRIYFQIHAPEKIRGRLISISLCDRGFIPLGVLFSGFLSELYSISNVFIFLGLSCFIFLITLMFVFYFFEKRYLINDNK</sequence>
<keyword evidence="2" id="KW-1003">Cell membrane</keyword>
<dbReference type="InterPro" id="IPR020846">
    <property type="entry name" value="MFS_dom"/>
</dbReference>
<feature type="transmembrane region" description="Helical" evidence="6">
    <location>
        <begin position="75"/>
        <end position="93"/>
    </location>
</feature>
<dbReference type="PANTHER" id="PTHR23513:SF11">
    <property type="entry name" value="STAPHYLOFERRIN A TRANSPORTER"/>
    <property type="match status" value="1"/>
</dbReference>
<accession>A0A6N6VY42</accession>
<dbReference type="Proteomes" id="UP000437748">
    <property type="component" value="Unassembled WGS sequence"/>
</dbReference>
<feature type="domain" description="Major facilitator superfamily (MFS) profile" evidence="7">
    <location>
        <begin position="1"/>
        <end position="397"/>
    </location>
</feature>
<evidence type="ECO:0000256" key="3">
    <source>
        <dbReference type="ARBA" id="ARBA00022692"/>
    </source>
</evidence>
<dbReference type="PRINTS" id="PR01988">
    <property type="entry name" value="EXPORTERBACE"/>
</dbReference>
<name>A0A6N6VY42_9BACT</name>